<gene>
    <name evidence="1" type="ORF">ACFFRH_01715</name>
</gene>
<evidence type="ECO:0000313" key="1">
    <source>
        <dbReference type="EMBL" id="MFB9674190.1"/>
    </source>
</evidence>
<evidence type="ECO:0000313" key="2">
    <source>
        <dbReference type="Proteomes" id="UP001589610"/>
    </source>
</evidence>
<accession>A0ABV5T6Z3</accession>
<protein>
    <submittedName>
        <fullName evidence="1">Uncharacterized protein</fullName>
    </submittedName>
</protein>
<dbReference type="EMBL" id="JBHMBS010000001">
    <property type="protein sequence ID" value="MFB9674190.1"/>
    <property type="molecule type" value="Genomic_DNA"/>
</dbReference>
<sequence length="74" mass="7978">MREPELGTASGHVMRLELQQGRRGVPAEPIEQRTRDLGYLAGSGKHENQILPTGLPVGTAPEALGCACDLYLNH</sequence>
<name>A0ABV5T6Z3_9ACTN</name>
<comment type="caution">
    <text evidence="1">The sequence shown here is derived from an EMBL/GenBank/DDBJ whole genome shotgun (WGS) entry which is preliminary data.</text>
</comment>
<keyword evidence="2" id="KW-1185">Reference proteome</keyword>
<organism evidence="1 2">
    <name type="scientific">Streptosporangium vulgare</name>
    <dbReference type="NCBI Taxonomy" id="46190"/>
    <lineage>
        <taxon>Bacteria</taxon>
        <taxon>Bacillati</taxon>
        <taxon>Actinomycetota</taxon>
        <taxon>Actinomycetes</taxon>
        <taxon>Streptosporangiales</taxon>
        <taxon>Streptosporangiaceae</taxon>
        <taxon>Streptosporangium</taxon>
    </lineage>
</organism>
<dbReference type="Proteomes" id="UP001589610">
    <property type="component" value="Unassembled WGS sequence"/>
</dbReference>
<proteinExistence type="predicted"/>
<dbReference type="RefSeq" id="WP_386153525.1">
    <property type="nucleotide sequence ID" value="NZ_JBHMBS010000001.1"/>
</dbReference>
<reference evidence="1 2" key="1">
    <citation type="submission" date="2024-09" db="EMBL/GenBank/DDBJ databases">
        <authorList>
            <person name="Sun Q."/>
            <person name="Mori K."/>
        </authorList>
    </citation>
    <scope>NUCLEOTIDE SEQUENCE [LARGE SCALE GENOMIC DNA]</scope>
    <source>
        <strain evidence="1 2">JCM 3028</strain>
    </source>
</reference>